<evidence type="ECO:0000313" key="15">
    <source>
        <dbReference type="EMBL" id="SHJ25697.1"/>
    </source>
</evidence>
<dbReference type="PANTHER" id="PTHR12213:SF0">
    <property type="entry name" value="CORRINOID ADENOSYLTRANSFERASE MMAB"/>
    <property type="match status" value="1"/>
</dbReference>
<dbReference type="GO" id="GO:0008817">
    <property type="term" value="F:corrinoid adenosyltransferase activity"/>
    <property type="evidence" value="ECO:0007669"/>
    <property type="project" value="UniProtKB-EC"/>
</dbReference>
<dbReference type="PIRSF" id="PIRSF036411">
    <property type="entry name" value="ATR_PduO"/>
    <property type="match status" value="1"/>
</dbReference>
<accession>A0A1M6HU83</accession>
<evidence type="ECO:0000313" key="16">
    <source>
        <dbReference type="Proteomes" id="UP000184536"/>
    </source>
</evidence>
<dbReference type="InterPro" id="IPR016030">
    <property type="entry name" value="CblAdoTrfase-like"/>
</dbReference>
<comment type="similarity">
    <text evidence="2">Belongs to the Cob(I)alamin adenosyltransferase family.</text>
</comment>
<dbReference type="SUPFAM" id="SSF89028">
    <property type="entry name" value="Cobalamin adenosyltransferase-like"/>
    <property type="match status" value="1"/>
</dbReference>
<evidence type="ECO:0000256" key="8">
    <source>
        <dbReference type="ARBA" id="ARBA00022840"/>
    </source>
</evidence>
<comment type="pathway">
    <text evidence="1">Cofactor biosynthesis; adenosylcobalamin biosynthesis; adenosylcobalamin from cob(II)yrinate a,c-diamide: step 2/7.</text>
</comment>
<dbReference type="Proteomes" id="UP000184536">
    <property type="component" value="Unassembled WGS sequence"/>
</dbReference>
<dbReference type="Gene3D" id="1.20.1200.10">
    <property type="entry name" value="Cobalamin adenosyltransferase-like"/>
    <property type="match status" value="1"/>
</dbReference>
<evidence type="ECO:0000256" key="13">
    <source>
        <dbReference type="ARBA" id="ARBA00048692"/>
    </source>
</evidence>
<gene>
    <name evidence="15" type="ORF">SAMN02745975_01641</name>
</gene>
<evidence type="ECO:0000256" key="11">
    <source>
        <dbReference type="ARBA" id="ARBA00033354"/>
    </source>
</evidence>
<feature type="domain" description="Cobalamin adenosyltransferase-like" evidence="14">
    <location>
        <begin position="4"/>
        <end position="167"/>
    </location>
</feature>
<evidence type="ECO:0000256" key="6">
    <source>
        <dbReference type="ARBA" id="ARBA00022679"/>
    </source>
</evidence>
<dbReference type="GO" id="GO:0005524">
    <property type="term" value="F:ATP binding"/>
    <property type="evidence" value="ECO:0007669"/>
    <property type="project" value="UniProtKB-KW"/>
</dbReference>
<dbReference type="Pfam" id="PF03928">
    <property type="entry name" value="HbpS-like"/>
    <property type="match status" value="1"/>
</dbReference>
<protein>
    <recommendedName>
        <fullName evidence="4">Corrinoid adenosyltransferase</fullName>
        <ecNumber evidence="3">2.5.1.17</ecNumber>
    </recommendedName>
    <alternativeName>
        <fullName evidence="9">Cob(II)alamin adenosyltransferase</fullName>
    </alternativeName>
    <alternativeName>
        <fullName evidence="11">Cob(II)yrinic acid a,c-diamide adenosyltransferase</fullName>
    </alternativeName>
    <alternativeName>
        <fullName evidence="10">Cobinamide/cobalamin adenosyltransferase</fullName>
    </alternativeName>
</protein>
<evidence type="ECO:0000256" key="7">
    <source>
        <dbReference type="ARBA" id="ARBA00022741"/>
    </source>
</evidence>
<dbReference type="InterPro" id="IPR029499">
    <property type="entry name" value="PduO-typ"/>
</dbReference>
<evidence type="ECO:0000256" key="10">
    <source>
        <dbReference type="ARBA" id="ARBA00033334"/>
    </source>
</evidence>
<sequence length="329" mass="36645">MGKIYTKKGDQGETGLLGGSRIGKDDLRVSCYGTLDEANSMIGTAYSLIRDGDIREILRKIQEQLFIVGAELASDSQGKSYLREPVGIHEVQWLERKIDHYQQILGEQKEFVIPGKSTSSALLHVARTIIRRAERNIITLARSVEIREEILQYMNRLSDVLFMLARMEEKISFIEEVKNRVLEKLGVAKRKIDLNLEIVQKMAKSAEEKANQLGVPIIFSAVDAGGNLVLFHRMDHALLVSIDISINKAYTSASLRIPTHEVASLVQPGAELYGLQWTNGNRIVAFGGGYPLKVHHRIVGGIGVSGGTVEQDMIIAMHALRIFELERGE</sequence>
<dbReference type="NCBIfam" id="TIGR00636">
    <property type="entry name" value="PduO_Nterm"/>
    <property type="match status" value="1"/>
</dbReference>
<keyword evidence="7" id="KW-0547">Nucleotide-binding</keyword>
<keyword evidence="8" id="KW-0067">ATP-binding</keyword>
<evidence type="ECO:0000256" key="9">
    <source>
        <dbReference type="ARBA" id="ARBA00031529"/>
    </source>
</evidence>
<dbReference type="PANTHER" id="PTHR12213">
    <property type="entry name" value="CORRINOID ADENOSYLTRANSFERASE"/>
    <property type="match status" value="1"/>
</dbReference>
<evidence type="ECO:0000256" key="1">
    <source>
        <dbReference type="ARBA" id="ARBA00005121"/>
    </source>
</evidence>
<evidence type="ECO:0000256" key="12">
    <source>
        <dbReference type="ARBA" id="ARBA00048555"/>
    </source>
</evidence>
<proteinExistence type="inferred from homology"/>
<dbReference type="EMBL" id="FQZV01000018">
    <property type="protein sequence ID" value="SHJ25697.1"/>
    <property type="molecule type" value="Genomic_DNA"/>
</dbReference>
<dbReference type="AlphaFoldDB" id="A0A1M6HU83"/>
<evidence type="ECO:0000259" key="14">
    <source>
        <dbReference type="Pfam" id="PF01923"/>
    </source>
</evidence>
<dbReference type="InterPro" id="IPR009221">
    <property type="entry name" value="PduO"/>
</dbReference>
<name>A0A1M6HU83_9FIRM</name>
<keyword evidence="5" id="KW-0169">Cobalamin biosynthesis</keyword>
<keyword evidence="16" id="KW-1185">Reference proteome</keyword>
<keyword evidence="6 15" id="KW-0808">Transferase</keyword>
<dbReference type="STRING" id="1121919.SAMN02745975_01641"/>
<evidence type="ECO:0000256" key="5">
    <source>
        <dbReference type="ARBA" id="ARBA00022573"/>
    </source>
</evidence>
<dbReference type="InterPro" id="IPR038084">
    <property type="entry name" value="PduO/GlcC-like_sf"/>
</dbReference>
<organism evidence="15 16">
    <name type="scientific">Geosporobacter subterraneus DSM 17957</name>
    <dbReference type="NCBI Taxonomy" id="1121919"/>
    <lineage>
        <taxon>Bacteria</taxon>
        <taxon>Bacillati</taxon>
        <taxon>Bacillota</taxon>
        <taxon>Clostridia</taxon>
        <taxon>Peptostreptococcales</taxon>
        <taxon>Thermotaleaceae</taxon>
        <taxon>Geosporobacter</taxon>
    </lineage>
</organism>
<dbReference type="InterPro" id="IPR005624">
    <property type="entry name" value="PduO/GlcC-like"/>
</dbReference>
<reference evidence="16" key="1">
    <citation type="submission" date="2016-11" db="EMBL/GenBank/DDBJ databases">
        <authorList>
            <person name="Varghese N."/>
            <person name="Submissions S."/>
        </authorList>
    </citation>
    <scope>NUCLEOTIDE SEQUENCE [LARGE SCALE GENOMIC DNA]</scope>
    <source>
        <strain evidence="16">DSM 17957</strain>
    </source>
</reference>
<dbReference type="SUPFAM" id="SSF143744">
    <property type="entry name" value="GlcG-like"/>
    <property type="match status" value="1"/>
</dbReference>
<evidence type="ECO:0000256" key="3">
    <source>
        <dbReference type="ARBA" id="ARBA00012454"/>
    </source>
</evidence>
<evidence type="ECO:0000256" key="4">
    <source>
        <dbReference type="ARBA" id="ARBA00020963"/>
    </source>
</evidence>
<dbReference type="Pfam" id="PF01923">
    <property type="entry name" value="Cob_adeno_trans"/>
    <property type="match status" value="1"/>
</dbReference>
<dbReference type="GO" id="GO:0009236">
    <property type="term" value="P:cobalamin biosynthetic process"/>
    <property type="evidence" value="ECO:0007669"/>
    <property type="project" value="UniProtKB-KW"/>
</dbReference>
<evidence type="ECO:0000256" key="2">
    <source>
        <dbReference type="ARBA" id="ARBA00007487"/>
    </source>
</evidence>
<dbReference type="EC" id="2.5.1.17" evidence="3"/>
<comment type="catalytic activity">
    <reaction evidence="12">
        <text>2 cob(II)yrinate a,c diamide + reduced [electron-transfer flavoprotein] + 2 ATP = 2 adenosylcob(III)yrinate a,c-diamide + 2 triphosphate + oxidized [electron-transfer flavoprotein] + 3 H(+)</text>
        <dbReference type="Rhea" id="RHEA:11528"/>
        <dbReference type="Rhea" id="RHEA-COMP:10685"/>
        <dbReference type="Rhea" id="RHEA-COMP:10686"/>
        <dbReference type="ChEBI" id="CHEBI:15378"/>
        <dbReference type="ChEBI" id="CHEBI:18036"/>
        <dbReference type="ChEBI" id="CHEBI:30616"/>
        <dbReference type="ChEBI" id="CHEBI:57692"/>
        <dbReference type="ChEBI" id="CHEBI:58307"/>
        <dbReference type="ChEBI" id="CHEBI:58503"/>
        <dbReference type="ChEBI" id="CHEBI:58537"/>
        <dbReference type="EC" id="2.5.1.17"/>
    </reaction>
</comment>
<comment type="catalytic activity">
    <reaction evidence="13">
        <text>2 cob(II)alamin + reduced [electron-transfer flavoprotein] + 2 ATP = 2 adenosylcob(III)alamin + 2 triphosphate + oxidized [electron-transfer flavoprotein] + 3 H(+)</text>
        <dbReference type="Rhea" id="RHEA:28671"/>
        <dbReference type="Rhea" id="RHEA-COMP:10685"/>
        <dbReference type="Rhea" id="RHEA-COMP:10686"/>
        <dbReference type="ChEBI" id="CHEBI:15378"/>
        <dbReference type="ChEBI" id="CHEBI:16304"/>
        <dbReference type="ChEBI" id="CHEBI:18036"/>
        <dbReference type="ChEBI" id="CHEBI:18408"/>
        <dbReference type="ChEBI" id="CHEBI:30616"/>
        <dbReference type="ChEBI" id="CHEBI:57692"/>
        <dbReference type="ChEBI" id="CHEBI:58307"/>
        <dbReference type="EC" id="2.5.1.17"/>
    </reaction>
</comment>
<dbReference type="InterPro" id="IPR036451">
    <property type="entry name" value="CblAdoTrfase-like_sf"/>
</dbReference>
<dbReference type="RefSeq" id="WP_110940808.1">
    <property type="nucleotide sequence ID" value="NZ_FQZV01000018.1"/>
</dbReference>
<dbReference type="Gene3D" id="3.30.450.150">
    <property type="entry name" value="Haem-degrading domain"/>
    <property type="match status" value="1"/>
</dbReference>
<dbReference type="OrthoDB" id="9778896at2"/>